<dbReference type="Proteomes" id="UP000030848">
    <property type="component" value="Unassembled WGS sequence"/>
</dbReference>
<dbReference type="PANTHER" id="PTHR44379:SF5">
    <property type="entry name" value="OXIDOREDUCTASE WITH IRON-SULFUR SUBUNIT"/>
    <property type="match status" value="1"/>
</dbReference>
<organism evidence="8 9">
    <name type="scientific">Saccharomonospora viridis</name>
    <dbReference type="NCBI Taxonomy" id="1852"/>
    <lineage>
        <taxon>Bacteria</taxon>
        <taxon>Bacillati</taxon>
        <taxon>Actinomycetota</taxon>
        <taxon>Actinomycetes</taxon>
        <taxon>Pseudonocardiales</taxon>
        <taxon>Pseudonocardiaceae</taxon>
        <taxon>Saccharomonospora</taxon>
    </lineage>
</organism>
<reference evidence="8 9" key="1">
    <citation type="submission" date="2014-10" db="EMBL/GenBank/DDBJ databases">
        <title>Genome sequence of Micropolyspora internatus JCM3315.</title>
        <authorList>
            <person name="Shin S.-K."/>
            <person name="Yi H."/>
        </authorList>
    </citation>
    <scope>NUCLEOTIDE SEQUENCE [LARGE SCALE GENOMIC DNA]</scope>
    <source>
        <strain evidence="8 9">JCM 3315</strain>
    </source>
</reference>
<evidence type="ECO:0000256" key="4">
    <source>
        <dbReference type="ARBA" id="ARBA00023004"/>
    </source>
</evidence>
<comment type="caution">
    <text evidence="8">The sequence shown here is derived from an EMBL/GenBank/DDBJ whole genome shotgun (WGS) entry which is preliminary data.</text>
</comment>
<dbReference type="Gene3D" id="3.10.20.30">
    <property type="match status" value="1"/>
</dbReference>
<keyword evidence="2" id="KW-0479">Metal-binding</keyword>
<dbReference type="InterPro" id="IPR006058">
    <property type="entry name" value="2Fe2S_fd_BS"/>
</dbReference>
<dbReference type="CDD" id="cd00207">
    <property type="entry name" value="fer2"/>
    <property type="match status" value="1"/>
</dbReference>
<evidence type="ECO:0000256" key="3">
    <source>
        <dbReference type="ARBA" id="ARBA00023002"/>
    </source>
</evidence>
<dbReference type="SUPFAM" id="SSF47741">
    <property type="entry name" value="CO dehydrogenase ISP C-domain like"/>
    <property type="match status" value="1"/>
</dbReference>
<proteinExistence type="predicted"/>
<dbReference type="FunFam" id="3.10.20.30:FF:000020">
    <property type="entry name" value="Xanthine dehydrogenase iron-sulfur subunit"/>
    <property type="match status" value="1"/>
</dbReference>
<protein>
    <submittedName>
        <fullName evidence="8">(2Fe-2S)-binding protein</fullName>
    </submittedName>
</protein>
<keyword evidence="3" id="KW-0560">Oxidoreductase</keyword>
<evidence type="ECO:0000313" key="8">
    <source>
        <dbReference type="EMBL" id="KHF43342.1"/>
    </source>
</evidence>
<evidence type="ECO:0000256" key="6">
    <source>
        <dbReference type="ARBA" id="ARBA00060707"/>
    </source>
</evidence>
<dbReference type="PANTHER" id="PTHR44379">
    <property type="entry name" value="OXIDOREDUCTASE WITH IRON-SULFUR SUBUNIT"/>
    <property type="match status" value="1"/>
</dbReference>
<name>A0A837D7B2_9PSEU</name>
<comment type="pathway">
    <text evidence="6">Alkaloid degradation; nicotine degradation.</text>
</comment>
<dbReference type="OMA" id="CGTYDRI"/>
<keyword evidence="5" id="KW-0411">Iron-sulfur</keyword>
<dbReference type="InterPro" id="IPR012675">
    <property type="entry name" value="Beta-grasp_dom_sf"/>
</dbReference>
<dbReference type="RefSeq" id="WP_015786417.1">
    <property type="nucleotide sequence ID" value="NZ_CALJZO010000019.1"/>
</dbReference>
<dbReference type="InterPro" id="IPR036884">
    <property type="entry name" value="2Fe-2S-bd_dom_sf"/>
</dbReference>
<dbReference type="GO" id="GO:0016491">
    <property type="term" value="F:oxidoreductase activity"/>
    <property type="evidence" value="ECO:0007669"/>
    <property type="project" value="UniProtKB-KW"/>
</dbReference>
<evidence type="ECO:0000256" key="2">
    <source>
        <dbReference type="ARBA" id="ARBA00022723"/>
    </source>
</evidence>
<dbReference type="Gene3D" id="1.10.150.120">
    <property type="entry name" value="[2Fe-2S]-binding domain"/>
    <property type="match status" value="1"/>
</dbReference>
<accession>A0A837D7B2</accession>
<evidence type="ECO:0000256" key="5">
    <source>
        <dbReference type="ARBA" id="ARBA00023014"/>
    </source>
</evidence>
<dbReference type="EMBL" id="JRZE01000006">
    <property type="protein sequence ID" value="KHF43342.1"/>
    <property type="molecule type" value="Genomic_DNA"/>
</dbReference>
<sequence length="174" mass="18955">MSEELHEVRLHVNGTVHQVRLPARRLLSDALRHDLRLTGTHVGCEHGVCGACTVLVDGKPMRSCLMFAVSAQDYEITTVEGLTEADGSLSPVQQAFKDCHGLQCGFCTPGFLTTITAGLAENPRPTREEAKEMIAGNLCRCTGYQNIVSAVCRAAELAARRRDEAAREREESTS</sequence>
<gene>
    <name evidence="8" type="ORF">MINT15_35440</name>
</gene>
<dbReference type="InterPro" id="IPR001041">
    <property type="entry name" value="2Fe-2S_ferredoxin-type"/>
</dbReference>
<dbReference type="SUPFAM" id="SSF54292">
    <property type="entry name" value="2Fe-2S ferredoxin-like"/>
    <property type="match status" value="1"/>
</dbReference>
<dbReference type="AlphaFoldDB" id="A0A837D7B2"/>
<keyword evidence="4" id="KW-0408">Iron</keyword>
<dbReference type="Pfam" id="PF00111">
    <property type="entry name" value="Fer2"/>
    <property type="match status" value="1"/>
</dbReference>
<evidence type="ECO:0000259" key="7">
    <source>
        <dbReference type="PROSITE" id="PS51085"/>
    </source>
</evidence>
<dbReference type="PROSITE" id="PS51085">
    <property type="entry name" value="2FE2S_FER_2"/>
    <property type="match status" value="1"/>
</dbReference>
<dbReference type="OrthoDB" id="159930at2"/>
<dbReference type="GO" id="GO:0046872">
    <property type="term" value="F:metal ion binding"/>
    <property type="evidence" value="ECO:0007669"/>
    <property type="project" value="UniProtKB-KW"/>
</dbReference>
<dbReference type="InterPro" id="IPR002888">
    <property type="entry name" value="2Fe-2S-bd"/>
</dbReference>
<evidence type="ECO:0000313" key="9">
    <source>
        <dbReference type="Proteomes" id="UP000030848"/>
    </source>
</evidence>
<dbReference type="InterPro" id="IPR051452">
    <property type="entry name" value="Diverse_Oxidoreductases"/>
</dbReference>
<evidence type="ECO:0000256" key="1">
    <source>
        <dbReference type="ARBA" id="ARBA00022714"/>
    </source>
</evidence>
<feature type="domain" description="2Fe-2S ferredoxin-type" evidence="7">
    <location>
        <begin position="6"/>
        <end position="82"/>
    </location>
</feature>
<keyword evidence="1" id="KW-0001">2Fe-2S</keyword>
<dbReference type="PROSITE" id="PS00197">
    <property type="entry name" value="2FE2S_FER_1"/>
    <property type="match status" value="1"/>
</dbReference>
<dbReference type="GO" id="GO:0051537">
    <property type="term" value="F:2 iron, 2 sulfur cluster binding"/>
    <property type="evidence" value="ECO:0007669"/>
    <property type="project" value="UniProtKB-KW"/>
</dbReference>
<dbReference type="InterPro" id="IPR036010">
    <property type="entry name" value="2Fe-2S_ferredoxin-like_sf"/>
</dbReference>
<dbReference type="Pfam" id="PF01799">
    <property type="entry name" value="Fer2_2"/>
    <property type="match status" value="1"/>
</dbReference>